<proteinExistence type="predicted"/>
<protein>
    <submittedName>
        <fullName evidence="2">Uncharacterized protein</fullName>
    </submittedName>
</protein>
<reference evidence="3" key="1">
    <citation type="journal article" date="2017" name="Plant J.">
        <title>The pomegranate (Punica granatum L.) genome and the genomics of punicalagin biosynthesis.</title>
        <authorList>
            <person name="Qin G."/>
            <person name="Xu C."/>
            <person name="Ming R."/>
            <person name="Tang H."/>
            <person name="Guyot R."/>
            <person name="Kramer E.M."/>
            <person name="Hu Y."/>
            <person name="Yi X."/>
            <person name="Qi Y."/>
            <person name="Xu X."/>
            <person name="Gao Z."/>
            <person name="Pan H."/>
            <person name="Jian J."/>
            <person name="Tian Y."/>
            <person name="Yue Z."/>
            <person name="Xu Y."/>
        </authorList>
    </citation>
    <scope>NUCLEOTIDE SEQUENCE [LARGE SCALE GENOMIC DNA]</scope>
    <source>
        <strain evidence="3">cv. Dabenzi</strain>
    </source>
</reference>
<name>A0A218X4E4_PUNGR</name>
<gene>
    <name evidence="2" type="ORF">CDL15_Pgr023225</name>
</gene>
<sequence length="89" mass="10363">MAANEMHRRLLLKPPIERPKLKFSELGVSVELARELQLLMWQDVELDRPITSTRAPRSDRTQTETDRQLKAAPTTSLCFFPPRFFHLTS</sequence>
<organism evidence="2 3">
    <name type="scientific">Punica granatum</name>
    <name type="common">Pomegranate</name>
    <dbReference type="NCBI Taxonomy" id="22663"/>
    <lineage>
        <taxon>Eukaryota</taxon>
        <taxon>Viridiplantae</taxon>
        <taxon>Streptophyta</taxon>
        <taxon>Embryophyta</taxon>
        <taxon>Tracheophyta</taxon>
        <taxon>Spermatophyta</taxon>
        <taxon>Magnoliopsida</taxon>
        <taxon>eudicotyledons</taxon>
        <taxon>Gunneridae</taxon>
        <taxon>Pentapetalae</taxon>
        <taxon>rosids</taxon>
        <taxon>malvids</taxon>
        <taxon>Myrtales</taxon>
        <taxon>Lythraceae</taxon>
        <taxon>Punica</taxon>
    </lineage>
</organism>
<dbReference type="Proteomes" id="UP000197138">
    <property type="component" value="Unassembled WGS sequence"/>
</dbReference>
<feature type="region of interest" description="Disordered" evidence="1">
    <location>
        <begin position="51"/>
        <end position="73"/>
    </location>
</feature>
<accession>A0A218X4E4</accession>
<dbReference type="EMBL" id="MTKT01002440">
    <property type="protein sequence ID" value="OWM79813.1"/>
    <property type="molecule type" value="Genomic_DNA"/>
</dbReference>
<comment type="caution">
    <text evidence="2">The sequence shown here is derived from an EMBL/GenBank/DDBJ whole genome shotgun (WGS) entry which is preliminary data.</text>
</comment>
<evidence type="ECO:0000313" key="2">
    <source>
        <dbReference type="EMBL" id="OWM79813.1"/>
    </source>
</evidence>
<evidence type="ECO:0000313" key="3">
    <source>
        <dbReference type="Proteomes" id="UP000197138"/>
    </source>
</evidence>
<feature type="compositionally biased region" description="Basic and acidic residues" evidence="1">
    <location>
        <begin position="56"/>
        <end position="69"/>
    </location>
</feature>
<dbReference type="AlphaFoldDB" id="A0A218X4E4"/>
<evidence type="ECO:0000256" key="1">
    <source>
        <dbReference type="SAM" id="MobiDB-lite"/>
    </source>
</evidence>